<proteinExistence type="predicted"/>
<evidence type="ECO:0000313" key="7">
    <source>
        <dbReference type="EMBL" id="RKP22851.1"/>
    </source>
</evidence>
<dbReference type="InterPro" id="IPR036531">
    <property type="entry name" value="Rbsn_Rab-bd_sf"/>
</dbReference>
<dbReference type="PROSITE" id="PS50178">
    <property type="entry name" value="ZF_FYVE"/>
    <property type="match status" value="1"/>
</dbReference>
<accession>A0A4P9YUH1</accession>
<dbReference type="GO" id="GO:0008270">
    <property type="term" value="F:zinc ion binding"/>
    <property type="evidence" value="ECO:0007669"/>
    <property type="project" value="UniProtKB-KW"/>
</dbReference>
<evidence type="ECO:0000313" key="8">
    <source>
        <dbReference type="Proteomes" id="UP000278143"/>
    </source>
</evidence>
<name>A0A4P9YUH1_9FUNG</name>
<keyword evidence="1" id="KW-0479">Metal-binding</keyword>
<protein>
    <submittedName>
        <fullName evidence="7">FYVE zinc finger-domain-containing protein</fullName>
    </submittedName>
</protein>
<dbReference type="PANTHER" id="PTHR13510">
    <property type="entry name" value="FYVE-FINGER-CONTAINING RAB5 EFFECTOR PROTEIN RABENOSYN-5-RELATED"/>
    <property type="match status" value="1"/>
</dbReference>
<dbReference type="AlphaFoldDB" id="A0A4P9YUH1"/>
<dbReference type="OrthoDB" id="166134at2759"/>
<evidence type="ECO:0000256" key="1">
    <source>
        <dbReference type="ARBA" id="ARBA00022723"/>
    </source>
</evidence>
<evidence type="ECO:0000256" key="2">
    <source>
        <dbReference type="ARBA" id="ARBA00022771"/>
    </source>
</evidence>
<dbReference type="SUPFAM" id="SSF57903">
    <property type="entry name" value="FYVE/PHD zinc finger"/>
    <property type="match status" value="1"/>
</dbReference>
<dbReference type="Pfam" id="PF11464">
    <property type="entry name" value="Rbsn"/>
    <property type="match status" value="1"/>
</dbReference>
<dbReference type="InterPro" id="IPR017455">
    <property type="entry name" value="Znf_FYVE-rel"/>
</dbReference>
<dbReference type="SMART" id="SM00064">
    <property type="entry name" value="FYVE"/>
    <property type="match status" value="1"/>
</dbReference>
<reference evidence="8" key="1">
    <citation type="journal article" date="2018" name="Nat. Microbiol.">
        <title>Leveraging single-cell genomics to expand the fungal tree of life.</title>
        <authorList>
            <person name="Ahrendt S.R."/>
            <person name="Quandt C.A."/>
            <person name="Ciobanu D."/>
            <person name="Clum A."/>
            <person name="Salamov A."/>
            <person name="Andreopoulos B."/>
            <person name="Cheng J.F."/>
            <person name="Woyke T."/>
            <person name="Pelin A."/>
            <person name="Henrissat B."/>
            <person name="Reynolds N.K."/>
            <person name="Benny G.L."/>
            <person name="Smith M.E."/>
            <person name="James T.Y."/>
            <person name="Grigoriev I.V."/>
        </authorList>
    </citation>
    <scope>NUCLEOTIDE SEQUENCE [LARGE SCALE GENOMIC DNA]</scope>
    <source>
        <strain evidence="8">Benny S71-1</strain>
    </source>
</reference>
<evidence type="ECO:0000256" key="3">
    <source>
        <dbReference type="ARBA" id="ARBA00022833"/>
    </source>
</evidence>
<dbReference type="SUPFAM" id="SSF140125">
    <property type="entry name" value="Rabenosyn-5 Rab-binding domain-like"/>
    <property type="match status" value="1"/>
</dbReference>
<organism evidence="7 8">
    <name type="scientific">Syncephalis pseudoplumigaleata</name>
    <dbReference type="NCBI Taxonomy" id="1712513"/>
    <lineage>
        <taxon>Eukaryota</taxon>
        <taxon>Fungi</taxon>
        <taxon>Fungi incertae sedis</taxon>
        <taxon>Zoopagomycota</taxon>
        <taxon>Zoopagomycotina</taxon>
        <taxon>Zoopagomycetes</taxon>
        <taxon>Zoopagales</taxon>
        <taxon>Piptocephalidaceae</taxon>
        <taxon>Syncephalis</taxon>
    </lineage>
</organism>
<evidence type="ECO:0000256" key="5">
    <source>
        <dbReference type="SAM" id="MobiDB-lite"/>
    </source>
</evidence>
<dbReference type="EMBL" id="KZ991579">
    <property type="protein sequence ID" value="RKP22851.1"/>
    <property type="molecule type" value="Genomic_DNA"/>
</dbReference>
<dbReference type="InterPro" id="IPR052727">
    <property type="entry name" value="Rab4/Rab5_effector"/>
</dbReference>
<dbReference type="InterPro" id="IPR013083">
    <property type="entry name" value="Znf_RING/FYVE/PHD"/>
</dbReference>
<evidence type="ECO:0000256" key="4">
    <source>
        <dbReference type="PROSITE-ProRule" id="PRU00091"/>
    </source>
</evidence>
<dbReference type="Gene3D" id="3.30.40.10">
    <property type="entry name" value="Zinc/RING finger domain, C3HC4 (zinc finger)"/>
    <property type="match status" value="1"/>
</dbReference>
<dbReference type="InterPro" id="IPR000306">
    <property type="entry name" value="Znf_FYVE"/>
</dbReference>
<dbReference type="InterPro" id="IPR021565">
    <property type="entry name" value="Rbsn_Rab-bd"/>
</dbReference>
<dbReference type="Proteomes" id="UP000278143">
    <property type="component" value="Unassembled WGS sequence"/>
</dbReference>
<dbReference type="Gene3D" id="4.10.860.20">
    <property type="entry name" value="Rabenosyn, Rab binding domain"/>
    <property type="match status" value="1"/>
</dbReference>
<feature type="domain" description="FYVE-type" evidence="6">
    <location>
        <begin position="24"/>
        <end position="96"/>
    </location>
</feature>
<dbReference type="PANTHER" id="PTHR13510:SF44">
    <property type="entry name" value="RABENOSYN-5"/>
    <property type="match status" value="1"/>
</dbReference>
<dbReference type="Pfam" id="PF01363">
    <property type="entry name" value="FYVE"/>
    <property type="match status" value="1"/>
</dbReference>
<keyword evidence="3" id="KW-0862">Zinc</keyword>
<feature type="region of interest" description="Disordered" evidence="5">
    <location>
        <begin position="233"/>
        <end position="281"/>
    </location>
</feature>
<sequence>MQRIKPQQQVRKAIDQTIVVWDDDATVDQCPLCGEAFKTLMNRKHHCRLCGRVVCGQQHCSEVHTVTTNGDLDVPPDDPFMVGEIRMCIECNRTIVSNIAARRREKRFGLNKPVMLMDLYESLLVHRSVIRDLLPQFNKLAQALKNEASTPPEHAGHSVQHISQQASHLRKQLMDSFAQYDLISKQIGRLPAHSDTDARLHAAIGRACQLFLQQNMLTLSLLPKLLRSASTVSSASTVTPPPPPPSSTPSADSHASGQHAQPPPPPPTPSVNAPAPSPMADKPTAAMLRETLAVLREQRERVAAYLLEANEHRKFEDVSTLQTSLDELEAEITRIHNELRDI</sequence>
<keyword evidence="8" id="KW-1185">Reference proteome</keyword>
<dbReference type="InterPro" id="IPR011011">
    <property type="entry name" value="Znf_FYVE_PHD"/>
</dbReference>
<keyword evidence="2 4" id="KW-0863">Zinc-finger</keyword>
<gene>
    <name evidence="7" type="ORF">SYNPS1DRAFT_31478</name>
</gene>
<evidence type="ECO:0000259" key="6">
    <source>
        <dbReference type="PROSITE" id="PS50178"/>
    </source>
</evidence>